<dbReference type="RefSeq" id="WP_213173161.1">
    <property type="nucleotide sequence ID" value="NZ_CP070498.1"/>
</dbReference>
<dbReference type="KEGG" id="nav:JQS30_17135"/>
<name>A0A895XXC6_9ACTN</name>
<proteinExistence type="predicted"/>
<evidence type="ECO:0000313" key="2">
    <source>
        <dbReference type="Proteomes" id="UP000662939"/>
    </source>
</evidence>
<gene>
    <name evidence="1" type="ORF">JQS30_17135</name>
</gene>
<organism evidence="1 2">
    <name type="scientific">Natronoglycomyces albus</name>
    <dbReference type="NCBI Taxonomy" id="2811108"/>
    <lineage>
        <taxon>Bacteria</taxon>
        <taxon>Bacillati</taxon>
        <taxon>Actinomycetota</taxon>
        <taxon>Actinomycetes</taxon>
        <taxon>Glycomycetales</taxon>
        <taxon>Glycomycetaceae</taxon>
        <taxon>Natronoglycomyces</taxon>
    </lineage>
</organism>
<sequence>MTPTVQTVLQDILDHPQPPVVRSCACQCATWHPERMGCDIATDGPEICGVCAEIIDQAAAAYRERKPELWLLPEIGGLAW</sequence>
<keyword evidence="1" id="KW-0614">Plasmid</keyword>
<accession>A0A895XXC6</accession>
<evidence type="ECO:0000313" key="1">
    <source>
        <dbReference type="EMBL" id="QSB07166.1"/>
    </source>
</evidence>
<geneLocation type="plasmid" evidence="1 2">
    <name>p1</name>
</geneLocation>
<reference evidence="1" key="1">
    <citation type="submission" date="2021-02" db="EMBL/GenBank/DDBJ databases">
        <title>Natronoglycomyces albus gen. nov., sp. nov, a haloalkaliphilic actinobacterium from a soda solonchak soil.</title>
        <authorList>
            <person name="Sorokin D.Y."/>
            <person name="Khijniak T.V."/>
            <person name="Zakharycheva A.P."/>
            <person name="Boueva O.V."/>
            <person name="Ariskina E.V."/>
            <person name="Hahnke R.L."/>
            <person name="Bunk B."/>
            <person name="Sproer C."/>
            <person name="Schumann P."/>
            <person name="Evtushenko L.I."/>
            <person name="Kublanov I.V."/>
        </authorList>
    </citation>
    <scope>NUCLEOTIDE SEQUENCE</scope>
    <source>
        <strain evidence="1">DSM 106290</strain>
        <plasmid evidence="1">p1</plasmid>
    </source>
</reference>
<protein>
    <submittedName>
        <fullName evidence="1">Uncharacterized protein</fullName>
    </submittedName>
</protein>
<dbReference type="AlphaFoldDB" id="A0A895XXC6"/>
<dbReference type="Proteomes" id="UP000662939">
    <property type="component" value="Plasmid p1"/>
</dbReference>
<dbReference type="EMBL" id="CP070498">
    <property type="protein sequence ID" value="QSB07166.1"/>
    <property type="molecule type" value="Genomic_DNA"/>
</dbReference>
<keyword evidence="2" id="KW-1185">Reference proteome</keyword>